<dbReference type="AlphaFoldDB" id="A0A2W5T3S8"/>
<gene>
    <name evidence="3" type="ORF">DI536_31115</name>
</gene>
<dbReference type="EMBL" id="QFQP01000040">
    <property type="protein sequence ID" value="PZR06075.1"/>
    <property type="molecule type" value="Genomic_DNA"/>
</dbReference>
<accession>A0A2W5T3S8</accession>
<feature type="transmembrane region" description="Helical" evidence="2">
    <location>
        <begin position="487"/>
        <end position="509"/>
    </location>
</feature>
<name>A0A2W5T3S8_9BACT</name>
<keyword evidence="2" id="KW-1133">Transmembrane helix</keyword>
<evidence type="ECO:0000313" key="4">
    <source>
        <dbReference type="Proteomes" id="UP000249061"/>
    </source>
</evidence>
<dbReference type="Proteomes" id="UP000249061">
    <property type="component" value="Unassembled WGS sequence"/>
</dbReference>
<feature type="region of interest" description="Disordered" evidence="1">
    <location>
        <begin position="426"/>
        <end position="464"/>
    </location>
</feature>
<evidence type="ECO:0000256" key="2">
    <source>
        <dbReference type="SAM" id="Phobius"/>
    </source>
</evidence>
<proteinExistence type="predicted"/>
<keyword evidence="2" id="KW-0472">Membrane</keyword>
<evidence type="ECO:0000256" key="1">
    <source>
        <dbReference type="SAM" id="MobiDB-lite"/>
    </source>
</evidence>
<comment type="caution">
    <text evidence="3">The sequence shown here is derived from an EMBL/GenBank/DDBJ whole genome shotgun (WGS) entry which is preliminary data.</text>
</comment>
<protein>
    <submittedName>
        <fullName evidence="3">Uncharacterized protein</fullName>
    </submittedName>
</protein>
<keyword evidence="2" id="KW-0812">Transmembrane</keyword>
<dbReference type="SUPFAM" id="SSF63829">
    <property type="entry name" value="Calcium-dependent phosphotriesterase"/>
    <property type="match status" value="1"/>
</dbReference>
<sequence length="514" mass="51826">MAVTLISACVPVADEERLRPVQLQQPLPAVETDLIAMNRVTGEAFSAHLGASLDGCRGGAGYLAGAPGINALYASVPDAFFTVTDVDPSGEVGTSVLCDRSQGLGLVGGSNGLHRFNGDGGTKLVFDDAPVLAIAGGPMGIAPLFSVAQQDGGTAIYRLQSAAGAVALDFLGGTDSTTWGAAMAWSPLGDRALVGDSSRARAMVYKQLPDGGIEQNLAIDGGDVMAGFGKVVLMADVTPDPGAELIIAAPTASRVSVYSGGRLRYVLEGLPFTNTGGQIFPPEEFGAALAVEPSLPNRPVAALWVGEPGTNRVYRCLGSECVAFGAPSVTGRFGQTVTFDGRTLVVGAPNFTGLNVSEGAVYEYTFDAGALEGEAQNCDAGLSCTTEQCRPGRCVGGVFCLSSQPPACGVGQVCVSGACTQPAPDAGVDAGMPDAGSADAGEPDAGPRDAGSEDAGSPDAGEADAGVVDAGVVDGGSTDGGGDDSLVVYRAGCSSAPGTLWVILAALAWRRRRR</sequence>
<organism evidence="3 4">
    <name type="scientific">Archangium gephyra</name>
    <dbReference type="NCBI Taxonomy" id="48"/>
    <lineage>
        <taxon>Bacteria</taxon>
        <taxon>Pseudomonadati</taxon>
        <taxon>Myxococcota</taxon>
        <taxon>Myxococcia</taxon>
        <taxon>Myxococcales</taxon>
        <taxon>Cystobacterineae</taxon>
        <taxon>Archangiaceae</taxon>
        <taxon>Archangium</taxon>
    </lineage>
</organism>
<reference evidence="3 4" key="1">
    <citation type="submission" date="2017-08" db="EMBL/GenBank/DDBJ databases">
        <title>Infants hospitalized years apart are colonized by the same room-sourced microbial strains.</title>
        <authorList>
            <person name="Brooks B."/>
            <person name="Olm M.R."/>
            <person name="Firek B.A."/>
            <person name="Baker R."/>
            <person name="Thomas B.C."/>
            <person name="Morowitz M.J."/>
            <person name="Banfield J.F."/>
        </authorList>
    </citation>
    <scope>NUCLEOTIDE SEQUENCE [LARGE SCALE GENOMIC DNA]</scope>
    <source>
        <strain evidence="3">S2_003_000_R2_14</strain>
    </source>
</reference>
<evidence type="ECO:0000313" key="3">
    <source>
        <dbReference type="EMBL" id="PZR06075.1"/>
    </source>
</evidence>